<dbReference type="InterPro" id="IPR058545">
    <property type="entry name" value="Beta-prop_EMC1_1st"/>
</dbReference>
<evidence type="ECO:0000313" key="17">
    <source>
        <dbReference type="Proteomes" id="UP000247702"/>
    </source>
</evidence>
<keyword evidence="17" id="KW-1185">Reference proteome</keyword>
<dbReference type="Proteomes" id="UP000247702">
    <property type="component" value="Unassembled WGS sequence"/>
</dbReference>
<comment type="caution">
    <text evidence="15">The sequence shown here is derived from an EMBL/GenBank/DDBJ whole genome shotgun (WGS) entry which is preliminary data.</text>
</comment>
<evidence type="ECO:0000256" key="10">
    <source>
        <dbReference type="ARBA" id="ARBA00023180"/>
    </source>
</evidence>
<dbReference type="Proteomes" id="UP000615446">
    <property type="component" value="Unassembled WGS sequence"/>
</dbReference>
<dbReference type="OrthoDB" id="28092at2759"/>
<keyword evidence="9 11" id="KW-0472">Membrane</keyword>
<evidence type="ECO:0000259" key="14">
    <source>
        <dbReference type="Pfam" id="PF25293"/>
    </source>
</evidence>
<comment type="subunit">
    <text evidence="3">Component of the ER membrane protein complex (EMC).</text>
</comment>
<evidence type="ECO:0000256" key="9">
    <source>
        <dbReference type="ARBA" id="ARBA00023136"/>
    </source>
</evidence>
<dbReference type="Gene3D" id="2.130.10.10">
    <property type="entry name" value="YVTN repeat-like/Quinoprotein amine dehydrogenase"/>
    <property type="match status" value="1"/>
</dbReference>
<evidence type="ECO:0000256" key="5">
    <source>
        <dbReference type="ARBA" id="ARBA00022692"/>
    </source>
</evidence>
<dbReference type="InterPro" id="IPR015943">
    <property type="entry name" value="WD40/YVTN_repeat-like_dom_sf"/>
</dbReference>
<evidence type="ECO:0000256" key="12">
    <source>
        <dbReference type="SAM" id="SignalP"/>
    </source>
</evidence>
<dbReference type="SUPFAM" id="SSF50998">
    <property type="entry name" value="Quinoprotein alcohol dehydrogenase-like"/>
    <property type="match status" value="1"/>
</dbReference>
<feature type="chain" id="PRO_5033777038" description="ER membrane protein complex subunit 1" evidence="12">
    <location>
        <begin position="27"/>
        <end position="1010"/>
    </location>
</feature>
<feature type="signal peptide" evidence="12">
    <location>
        <begin position="1"/>
        <end position="26"/>
    </location>
</feature>
<dbReference type="PANTHER" id="PTHR21573">
    <property type="entry name" value="ER MEMBRANE PROTEIN COMPLEX SUBUNIT 1"/>
    <property type="match status" value="1"/>
</dbReference>
<gene>
    <name evidence="16" type="ORF">RCL2_002063400</name>
    <name evidence="15" type="ORF">RclHR1_02700020</name>
</gene>
<evidence type="ECO:0000259" key="13">
    <source>
        <dbReference type="Pfam" id="PF07774"/>
    </source>
</evidence>
<proteinExistence type="inferred from homology"/>
<evidence type="ECO:0000256" key="1">
    <source>
        <dbReference type="ARBA" id="ARBA00004115"/>
    </source>
</evidence>
<evidence type="ECO:0000256" key="6">
    <source>
        <dbReference type="ARBA" id="ARBA00022729"/>
    </source>
</evidence>
<evidence type="ECO:0000256" key="3">
    <source>
        <dbReference type="ARBA" id="ARBA00011276"/>
    </source>
</evidence>
<keyword evidence="8 11" id="KW-1133">Transmembrane helix</keyword>
<dbReference type="AlphaFoldDB" id="A0A2Z6RW88"/>
<evidence type="ECO:0000256" key="2">
    <source>
        <dbReference type="ARBA" id="ARBA00007904"/>
    </source>
</evidence>
<dbReference type="Pfam" id="PF07774">
    <property type="entry name" value="EMC1_C"/>
    <property type="match status" value="1"/>
</dbReference>
<dbReference type="InterPro" id="IPR011047">
    <property type="entry name" value="Quinoprotein_ADH-like_sf"/>
</dbReference>
<dbReference type="PANTHER" id="PTHR21573:SF0">
    <property type="entry name" value="ER MEMBRANE PROTEIN COMPLEX SUBUNIT 1"/>
    <property type="match status" value="1"/>
</dbReference>
<reference evidence="15 17" key="1">
    <citation type="submission" date="2017-11" db="EMBL/GenBank/DDBJ databases">
        <title>The genome of Rhizophagus clarus HR1 reveals common genetic basis of auxotrophy among arbuscular mycorrhizal fungi.</title>
        <authorList>
            <person name="Kobayashi Y."/>
        </authorList>
    </citation>
    <scope>NUCLEOTIDE SEQUENCE [LARGE SCALE GENOMIC DNA]</scope>
    <source>
        <strain evidence="15 17">HR1</strain>
    </source>
</reference>
<evidence type="ECO:0000256" key="8">
    <source>
        <dbReference type="ARBA" id="ARBA00022989"/>
    </source>
</evidence>
<feature type="transmembrane region" description="Helical" evidence="11">
    <location>
        <begin position="982"/>
        <end position="1000"/>
    </location>
</feature>
<accession>A0A2Z6RW88</accession>
<keyword evidence="10" id="KW-0325">Glycoprotein</keyword>
<keyword evidence="5 11" id="KW-0812">Transmembrane</keyword>
<evidence type="ECO:0000256" key="7">
    <source>
        <dbReference type="ARBA" id="ARBA00022824"/>
    </source>
</evidence>
<comment type="subcellular location">
    <subcellularLocation>
        <location evidence="1">Endoplasmic reticulum membrane</location>
        <topology evidence="1">Single-pass type I membrane protein</topology>
    </subcellularLocation>
</comment>
<dbReference type="STRING" id="94130.A0A2Z6RW88"/>
<dbReference type="InterPro" id="IPR026895">
    <property type="entry name" value="EMC1"/>
</dbReference>
<dbReference type="EMBL" id="BLAL01000229">
    <property type="protein sequence ID" value="GES93889.1"/>
    <property type="molecule type" value="Genomic_DNA"/>
</dbReference>
<keyword evidence="7" id="KW-0256">Endoplasmic reticulum</keyword>
<dbReference type="GO" id="GO:0072546">
    <property type="term" value="C:EMC complex"/>
    <property type="evidence" value="ECO:0007669"/>
    <property type="project" value="InterPro"/>
</dbReference>
<dbReference type="InterPro" id="IPR011678">
    <property type="entry name" value="EMC1_C"/>
</dbReference>
<dbReference type="GO" id="GO:0034975">
    <property type="term" value="P:protein folding in endoplasmic reticulum"/>
    <property type="evidence" value="ECO:0007669"/>
    <property type="project" value="TreeGrafter"/>
</dbReference>
<protein>
    <recommendedName>
        <fullName evidence="4">ER membrane protein complex subunit 1</fullName>
    </recommendedName>
</protein>
<dbReference type="Pfam" id="PF25293">
    <property type="entry name" value="Beta-prop_EMC1_N"/>
    <property type="match status" value="1"/>
</dbReference>
<evidence type="ECO:0000256" key="11">
    <source>
        <dbReference type="SAM" id="Phobius"/>
    </source>
</evidence>
<comment type="similarity">
    <text evidence="2">Belongs to the EMC1 family.</text>
</comment>
<reference evidence="16" key="2">
    <citation type="submission" date="2019-10" db="EMBL/GenBank/DDBJ databases">
        <title>Conservation and host-specific expression of non-tandemly repeated heterogenous ribosome RNA gene in arbuscular mycorrhizal fungi.</title>
        <authorList>
            <person name="Maeda T."/>
            <person name="Kobayashi Y."/>
            <person name="Nakagawa T."/>
            <person name="Ezawa T."/>
            <person name="Yamaguchi K."/>
            <person name="Bino T."/>
            <person name="Nishimoto Y."/>
            <person name="Shigenobu S."/>
            <person name="Kawaguchi M."/>
        </authorList>
    </citation>
    <scope>NUCLEOTIDE SEQUENCE</scope>
    <source>
        <strain evidence="16">HR1</strain>
    </source>
</reference>
<name>A0A2Z6RW88_9GLOM</name>
<evidence type="ECO:0000313" key="15">
    <source>
        <dbReference type="EMBL" id="GBB96218.1"/>
    </source>
</evidence>
<feature type="domain" description="ER membrane protein complex subunit 1 C-terminal" evidence="13">
    <location>
        <begin position="800"/>
        <end position="1009"/>
    </location>
</feature>
<keyword evidence="6 12" id="KW-0732">Signal</keyword>
<organism evidence="15 17">
    <name type="scientific">Rhizophagus clarus</name>
    <dbReference type="NCBI Taxonomy" id="94130"/>
    <lineage>
        <taxon>Eukaryota</taxon>
        <taxon>Fungi</taxon>
        <taxon>Fungi incertae sedis</taxon>
        <taxon>Mucoromycota</taxon>
        <taxon>Glomeromycotina</taxon>
        <taxon>Glomeromycetes</taxon>
        <taxon>Glomerales</taxon>
        <taxon>Glomeraceae</taxon>
        <taxon>Rhizophagus</taxon>
    </lineage>
</organism>
<feature type="domain" description="EMC1 first beta-propeller" evidence="14">
    <location>
        <begin position="27"/>
        <end position="438"/>
    </location>
</feature>
<evidence type="ECO:0000256" key="4">
    <source>
        <dbReference type="ARBA" id="ARBA00020824"/>
    </source>
</evidence>
<sequence>MGRLLALRVFALLILSLVLHVELVSSIYANQAGVIDWHHQYIGTPKVSFFHKFVSRGAYVLVASDRNVLASINVRSGNIDWRQVFDGNEDILAFKGYENTAISVSRRDNDYMVRSWESHSGFMLWENRIKNVGLYKNSNPSIENDAPKVEVIFAANKPNVLILLEGSTVINLNAIDGKQIWRSDLAESSTILYKLVEFKEKVYGVGLKKSFSSYTIEVVTYDISSGILKTQLLNSKVDNIKDMIVLGGSIQDGFIIWSEGGFIRVNRLGTTSIEQSSLEELYENVIPSFVNADGILELLDLNIRSRTEFLVQVPTKKGNTAAAFKVDHASGRLVALYDFEEKSENSIYSATFDKNERIIISRSRVIAENATEVDIIAPGSGTILGNYKIPYSFNSYGELKKSVLDVDSKAMGYRMLVTSADGSMHFWKDHDVVWKSEESLAHTIEAEFLDLPERKLWTQESDELAEQPEETETISPLIRYIRRLKTHIEQLKDFPAYLATYVQRLITGDYEAEFKLTNKSKVSLHRDTFGFRKLLIFVTRTKLVALDTINKGQIIWSRFFGNDVFEFKNIFIVRSSTVKYPPIVVAIGIQKNSEGKFVTRLFRLNGLTGEDFIPAENEKSFPPELSIPITTKRILKLPVEEPDERTHIIALIDEELKFHIYPNHENSIKAFTQFAPSFYFTLSDDIGEKALKGYKVVKNNVQPFDITEIWTLNFPEGESIAAIGRRPPNEKVASLGRVLGDRSVLYKYLNPHLVAIATLSTSIPTELNVYLVDVVKGSILHHATHENVGSSHPVRIAQVENSIVYHFWSENDNEKGYVIVVYELYESENKDQRFESPVLSSFAHERPHVIAQAYMFPYGINAIGVTTTKHGIATREFLFALDTDQVFGVSKRFLDPRRPQHALTNEDKEEMLIPYDPAIPDNKKWVLSYHLSIAGIRHIITSPALLESTSLVLAYGLDLWFTREAPSKTFDVLSEDFSKGTLLATILGLILSILITKPMVRRKKVNARWY</sequence>
<evidence type="ECO:0000313" key="16">
    <source>
        <dbReference type="EMBL" id="GES93889.1"/>
    </source>
</evidence>
<dbReference type="EMBL" id="BEXD01001891">
    <property type="protein sequence ID" value="GBB96218.1"/>
    <property type="molecule type" value="Genomic_DNA"/>
</dbReference>